<sequence>MSDDDGYWRFCAIVEREVITTPTVTAPPHTERAVLEQHTDSGEYRLRPLDDVTDGAERIT</sequence>
<reference evidence="2" key="2">
    <citation type="submission" date="2020-09" db="EMBL/GenBank/DDBJ databases">
        <authorList>
            <person name="Sun Q."/>
            <person name="Ohkuma M."/>
        </authorList>
    </citation>
    <scope>NUCLEOTIDE SEQUENCE</scope>
    <source>
        <strain evidence="2">JCM 17820</strain>
    </source>
</reference>
<evidence type="ECO:0000313" key="2">
    <source>
        <dbReference type="EMBL" id="GGN92453.1"/>
    </source>
</evidence>
<reference evidence="2" key="1">
    <citation type="journal article" date="2014" name="Int. J. Syst. Evol. Microbiol.">
        <title>Complete genome sequence of Corynebacterium casei LMG S-19264T (=DSM 44701T), isolated from a smear-ripened cheese.</title>
        <authorList>
            <consortium name="US DOE Joint Genome Institute (JGI-PGF)"/>
            <person name="Walter F."/>
            <person name="Albersmeier A."/>
            <person name="Kalinowski J."/>
            <person name="Ruckert C."/>
        </authorList>
    </citation>
    <scope>NUCLEOTIDE SEQUENCE</scope>
    <source>
        <strain evidence="2">JCM 17820</strain>
    </source>
</reference>
<evidence type="ECO:0000256" key="1">
    <source>
        <dbReference type="SAM" id="MobiDB-lite"/>
    </source>
</evidence>
<protein>
    <submittedName>
        <fullName evidence="2">Uncharacterized protein</fullName>
    </submittedName>
</protein>
<dbReference type="Proteomes" id="UP000605784">
    <property type="component" value="Unassembled WGS sequence"/>
</dbReference>
<proteinExistence type="predicted"/>
<dbReference type="AlphaFoldDB" id="A0A830GN06"/>
<dbReference type="RefSeq" id="WP_188996377.1">
    <property type="nucleotide sequence ID" value="NZ_BMOU01000002.1"/>
</dbReference>
<name>A0A830GN06_9EURY</name>
<keyword evidence="3" id="KW-1185">Reference proteome</keyword>
<accession>A0A830GN06</accession>
<organism evidence="2 3">
    <name type="scientific">Haloarcula pellucida</name>
    <dbReference type="NCBI Taxonomy" id="1427151"/>
    <lineage>
        <taxon>Archaea</taxon>
        <taxon>Methanobacteriati</taxon>
        <taxon>Methanobacteriota</taxon>
        <taxon>Stenosarchaea group</taxon>
        <taxon>Halobacteria</taxon>
        <taxon>Halobacteriales</taxon>
        <taxon>Haloarculaceae</taxon>
        <taxon>Haloarcula</taxon>
    </lineage>
</organism>
<gene>
    <name evidence="2" type="ORF">GCM10009030_16680</name>
</gene>
<feature type="region of interest" description="Disordered" evidence="1">
    <location>
        <begin position="36"/>
        <end position="60"/>
    </location>
</feature>
<evidence type="ECO:0000313" key="3">
    <source>
        <dbReference type="Proteomes" id="UP000605784"/>
    </source>
</evidence>
<dbReference type="EMBL" id="BMOU01000002">
    <property type="protein sequence ID" value="GGN92453.1"/>
    <property type="molecule type" value="Genomic_DNA"/>
</dbReference>
<comment type="caution">
    <text evidence="2">The sequence shown here is derived from an EMBL/GenBank/DDBJ whole genome shotgun (WGS) entry which is preliminary data.</text>
</comment>